<feature type="transmembrane region" description="Helical" evidence="2">
    <location>
        <begin position="753"/>
        <end position="774"/>
    </location>
</feature>
<feature type="transmembrane region" description="Helical" evidence="2">
    <location>
        <begin position="1627"/>
        <end position="1656"/>
    </location>
</feature>
<feature type="transmembrane region" description="Helical" evidence="2">
    <location>
        <begin position="1230"/>
        <end position="1251"/>
    </location>
</feature>
<dbReference type="EMBL" id="VLTL01000114">
    <property type="protein sequence ID" value="KAA0160135.1"/>
    <property type="molecule type" value="Genomic_DNA"/>
</dbReference>
<feature type="compositionally biased region" description="Basic and acidic residues" evidence="1">
    <location>
        <begin position="1767"/>
        <end position="1776"/>
    </location>
</feature>
<name>A0A5A8D4M1_CAFRO</name>
<comment type="caution">
    <text evidence="3">The sequence shown here is derived from an EMBL/GenBank/DDBJ whole genome shotgun (WGS) entry which is preliminary data.</text>
</comment>
<keyword evidence="2" id="KW-0812">Transmembrane</keyword>
<feature type="transmembrane region" description="Helical" evidence="2">
    <location>
        <begin position="812"/>
        <end position="831"/>
    </location>
</feature>
<evidence type="ECO:0000256" key="2">
    <source>
        <dbReference type="SAM" id="Phobius"/>
    </source>
</evidence>
<feature type="transmembrane region" description="Helical" evidence="2">
    <location>
        <begin position="159"/>
        <end position="180"/>
    </location>
</feature>
<feature type="transmembrane region" description="Helical" evidence="2">
    <location>
        <begin position="215"/>
        <end position="237"/>
    </location>
</feature>
<feature type="transmembrane region" description="Helical" evidence="2">
    <location>
        <begin position="1449"/>
        <end position="1469"/>
    </location>
</feature>
<feature type="transmembrane region" description="Helical" evidence="2">
    <location>
        <begin position="1058"/>
        <end position="1077"/>
    </location>
</feature>
<keyword evidence="2" id="KW-1133">Transmembrane helix</keyword>
<feature type="transmembrane region" description="Helical" evidence="2">
    <location>
        <begin position="465"/>
        <end position="492"/>
    </location>
</feature>
<feature type="region of interest" description="Disordered" evidence="1">
    <location>
        <begin position="1804"/>
        <end position="1825"/>
    </location>
</feature>
<sequence>MTPGISRFRAIAFCLMPLASAAGAIIATFAFLQGFAEVSVGCEFSDSGASSVFFTPDHVLVKAPFATTAKGYEVFAYANATQPALSAVLPFGSFAVAHAAAQVAQLPHWHMLTPLLFASMAGYLPVAARVLHIVLQVFFCSVTGVPAGYRRLFARLEALGIAVAWPASVVAAVVIARYGADSQCFFNEVWFWQTYEMVFAPDMAQACSISQNTTWLQYFACIPMTVAGVLGLLLSCCRTDDRDSRTSAETVLQCCMPACCRSANAAKPGCCGDTYNDCHRRSASGLCTYEDRATTNSHMDPALAYWMRVCAMSPCLVGVHIAALVIGGMAAQAPALEIESQVALLNASRPGSMLFEPQVYYSVSNGVGCVSAVGAGALAFGYEMQDCWERGTPRRLALLNPANSTAPTLPDVSEVVMPQVAQVSESVTFLEAVQTACSGAVLVTLVLFACCNVREGGAFRCFRCWGVLAAVAMLTAASGGAVTASMAMNAALSMHDMPYLRMVSPVPENDDAPGSVLESMFAPFGPPLPSSAMPPYLYSPAMGLVQAARGLAIASAVLVGLLAVCVFCGHSRAMESISGGGGRSLMSAAAARCSTLAYCCIALAGLATAIVATLSLQLGFAAVTIDCSAADLGVGTVTFSHENVCITVQSDMGDSSTTPGFTDAGNRCFSYSESTHSELANFIPFGSRIVAMAAEQTVAIPGWSSLGWLLGFALGGYAPAFCWLFTTMLRLCGRASRKEIEAQRSWIVRIETLGMTVAWVASVIGSAIVAPLVGDTLFLLNDGWNWDEFAGVYDRSLANECSLQTDAPWLQFYLFIPMTVAGVLGLMLSCCRTDDTHRFSNAEIAFLCLVPPCCRSANAAKPGCCGDTYNECPRRSASGLCTYEDRTTTNSHMDPALAYWMRVCAMSPCLVGVHIAALVIGAMAAQAPALEIEGQISLWQTDGSAPAAAPQVYYSINNGVGCVTSGGGAALAFGYDMQDCWERGTPRRLALLNPANSTAPTLPDVSDVVLPQVMGVSTSVPSLMASQTAFTAIVLFTLVLFACCNVREGGAFRCFRRWGVLAAVAMLAAAIGGAATASEAQAALESMNSMPYLSVLDSPYSDDTPAAKALGNTMHPYGPPLRTSWAVYVEAGSPALGLVQAARGLAIASAVLVGLLAMCVVRDFHANNVDQHLHAPGAAAGPTEPEMPHNDWLHSFTAFHLDMVLLSLAAAVIAMFTFGSPWKRPSGASLLTVLAIVSCSLAAAVMASMAATSGFANVAIDCAGAGQGVAGIQFLPDLLCIEWSGASRNITGKPQATTPSSNVCIRYPYATPTNLQNVLPYGQHAVARAASQVSDMPGQSLLGTLVALTHLGYIPLFSGLGVLATRVMGMTHPESTILAVAVARLTLVCVLTAWVASIVGANVWAPVLSSPLFWLNNIGAWADYERVLQPSRSHACSFTGQSSWLQHDAIVPMSLSAVLFLLIVSQTMCEGRGAPRLCPVECKRCTREGSEGFGICGDSCQYATKRGLNDACNFKPDPSKTSIGSMVPAFAFWVRCGCFLPLACLHVAVIVSGIHAAQSPVVAISGVLPLRGGIPGEPNVDISVHYNVVSNEMWTQVELSSVAFAAMLLPAFCNIKEGGAFRCFRCWAFVLASVLACSSVLAAVVAGSALEILLVLPRRSHLEFLALPGVAADTPGAKALGGMMAPFGLPLQFERGTVTEAGSPAMVLVQSVRDLAVTAAVLSLLFCAAVLQSTRSTNPASHIKCSERWCLRCISSVSTEDWSSPARDADETRDDSGDPVALGGTPFPVGLGSAAAVAASAANPSAAGASRIEKLGESRPVVGAA</sequence>
<feature type="transmembrane region" description="Helical" evidence="2">
    <location>
        <begin position="1530"/>
        <end position="1551"/>
    </location>
</feature>
<evidence type="ECO:0000313" key="4">
    <source>
        <dbReference type="Proteomes" id="UP000324907"/>
    </source>
</evidence>
<evidence type="ECO:0000313" key="3">
    <source>
        <dbReference type="EMBL" id="KAA0160135.1"/>
    </source>
</evidence>
<feature type="transmembrane region" description="Helical" evidence="2">
    <location>
        <begin position="1341"/>
        <end position="1365"/>
    </location>
</feature>
<feature type="transmembrane region" description="Helical" evidence="2">
    <location>
        <begin position="1593"/>
        <end position="1615"/>
    </location>
</feature>
<proteinExistence type="predicted"/>
<protein>
    <submittedName>
        <fullName evidence="3">Uncharacterized protein</fullName>
    </submittedName>
</protein>
<feature type="transmembrane region" description="Helical" evidence="2">
    <location>
        <begin position="12"/>
        <end position="36"/>
    </location>
</feature>
<feature type="region of interest" description="Disordered" evidence="1">
    <location>
        <begin position="1761"/>
        <end position="1785"/>
    </location>
</feature>
<feature type="transmembrane region" description="Helical" evidence="2">
    <location>
        <begin position="1192"/>
        <end position="1218"/>
    </location>
</feature>
<keyword evidence="2" id="KW-0472">Membrane</keyword>
<feature type="transmembrane region" description="Helical" evidence="2">
    <location>
        <begin position="359"/>
        <end position="382"/>
    </location>
</feature>
<feature type="transmembrane region" description="Helical" evidence="2">
    <location>
        <begin position="589"/>
        <end position="612"/>
    </location>
</feature>
<feature type="transmembrane region" description="Helical" evidence="2">
    <location>
        <begin position="1024"/>
        <end position="1046"/>
    </location>
</feature>
<feature type="transmembrane region" description="Helical" evidence="2">
    <location>
        <begin position="547"/>
        <end position="568"/>
    </location>
</feature>
<dbReference type="Proteomes" id="UP000324907">
    <property type="component" value="Unassembled WGS sequence"/>
</dbReference>
<feature type="transmembrane region" description="Helical" evidence="2">
    <location>
        <begin position="708"/>
        <end position="732"/>
    </location>
</feature>
<accession>A0A5A8D4M1</accession>
<organism evidence="3 4">
    <name type="scientific">Cafeteria roenbergensis</name>
    <name type="common">Marine flagellate</name>
    <dbReference type="NCBI Taxonomy" id="33653"/>
    <lineage>
        <taxon>Eukaryota</taxon>
        <taxon>Sar</taxon>
        <taxon>Stramenopiles</taxon>
        <taxon>Bigyra</taxon>
        <taxon>Opalozoa</taxon>
        <taxon>Bicosoecida</taxon>
        <taxon>Cafeteriaceae</taxon>
        <taxon>Cafeteria</taxon>
    </lineage>
</organism>
<feature type="transmembrane region" description="Helical" evidence="2">
    <location>
        <begin position="1377"/>
        <end position="1405"/>
    </location>
</feature>
<evidence type="ECO:0000256" key="1">
    <source>
        <dbReference type="SAM" id="MobiDB-lite"/>
    </source>
</evidence>
<reference evidence="3 4" key="1">
    <citation type="submission" date="2019-07" db="EMBL/GenBank/DDBJ databases">
        <title>Genomes of Cafeteria roenbergensis.</title>
        <authorList>
            <person name="Fischer M.G."/>
            <person name="Hackl T."/>
            <person name="Roman M."/>
        </authorList>
    </citation>
    <scope>NUCLEOTIDE SEQUENCE [LARGE SCALE GENOMIC DNA]</scope>
    <source>
        <strain evidence="3 4">RCC970-E3</strain>
    </source>
</reference>
<gene>
    <name evidence="3" type="ORF">FNF28_05563</name>
</gene>
<feature type="transmembrane region" description="Helical" evidence="2">
    <location>
        <begin position="903"/>
        <end position="925"/>
    </location>
</feature>
<feature type="transmembrane region" description="Helical" evidence="2">
    <location>
        <begin position="126"/>
        <end position="147"/>
    </location>
</feature>